<gene>
    <name evidence="2" type="ORF">E7681_02810</name>
</gene>
<dbReference type="OrthoDB" id="7848466at2"/>
<protein>
    <submittedName>
        <fullName evidence="2">Uncharacterized protein</fullName>
    </submittedName>
</protein>
<sequence>MRNYFRTCVVAGLAALAMPAFAASPEPVQQHNSNAVWFENWVGLSNATMKVLTPQGDLIEVSAASGTPVFRLGGDAVVDGVYRYELVAASDEMIEIRNPMDNGRGDAARNTMNKPFSMNGMFVVSRNVIITPEDIKE</sequence>
<reference evidence="2 3" key="1">
    <citation type="submission" date="2019-04" db="EMBL/GenBank/DDBJ databases">
        <title>Draft genome sequence of Youngimonas vesicularis.</title>
        <authorList>
            <person name="Hameed A."/>
        </authorList>
    </citation>
    <scope>NUCLEOTIDE SEQUENCE [LARGE SCALE GENOMIC DNA]</scope>
    <source>
        <strain evidence="2 3">CC-AMW-E</strain>
    </source>
</reference>
<feature type="chain" id="PRO_5020388790" evidence="1">
    <location>
        <begin position="23"/>
        <end position="137"/>
    </location>
</feature>
<keyword evidence="1" id="KW-0732">Signal</keyword>
<feature type="signal peptide" evidence="1">
    <location>
        <begin position="1"/>
        <end position="22"/>
    </location>
</feature>
<organism evidence="2 3">
    <name type="scientific">Thalassobius vesicularis</name>
    <dbReference type="NCBI Taxonomy" id="1294297"/>
    <lineage>
        <taxon>Bacteria</taxon>
        <taxon>Pseudomonadati</taxon>
        <taxon>Pseudomonadota</taxon>
        <taxon>Alphaproteobacteria</taxon>
        <taxon>Rhodobacterales</taxon>
        <taxon>Roseobacteraceae</taxon>
        <taxon>Thalassovita</taxon>
    </lineage>
</organism>
<name>A0A4S3ME71_9RHOB</name>
<dbReference type="RefSeq" id="WP_136337731.1">
    <property type="nucleotide sequence ID" value="NZ_SSMD01000001.1"/>
</dbReference>
<dbReference type="AlphaFoldDB" id="A0A4S3ME71"/>
<evidence type="ECO:0000313" key="3">
    <source>
        <dbReference type="Proteomes" id="UP000306113"/>
    </source>
</evidence>
<dbReference type="EMBL" id="SSMD01000001">
    <property type="protein sequence ID" value="THD76787.1"/>
    <property type="molecule type" value="Genomic_DNA"/>
</dbReference>
<evidence type="ECO:0000256" key="1">
    <source>
        <dbReference type="SAM" id="SignalP"/>
    </source>
</evidence>
<accession>A0A4S3ME71</accession>
<proteinExistence type="predicted"/>
<dbReference type="Proteomes" id="UP000306113">
    <property type="component" value="Unassembled WGS sequence"/>
</dbReference>
<comment type="caution">
    <text evidence="2">The sequence shown here is derived from an EMBL/GenBank/DDBJ whole genome shotgun (WGS) entry which is preliminary data.</text>
</comment>
<keyword evidence="3" id="KW-1185">Reference proteome</keyword>
<evidence type="ECO:0000313" key="2">
    <source>
        <dbReference type="EMBL" id="THD76787.1"/>
    </source>
</evidence>